<name>A0A2B4SQ38_STYPI</name>
<sequence>MNGSILVNGSQRSELVILVKGKRYGPVMASAPANKENVSPEKDIECLSDSFQKSLTMNHVEKDGRYFLDVMEKESERLTRLCQATEQEMASKSLPEDDLCSCDCMSPDTINCLENLPIYVRPFLKVVLSPSKLEAESVPLYASCGLFELIMFSVFSLSSSY</sequence>
<gene>
    <name evidence="1" type="ORF">AWC38_SpisGene4694</name>
</gene>
<accession>A0A2B4SQ38</accession>
<proteinExistence type="predicted"/>
<keyword evidence="2" id="KW-1185">Reference proteome</keyword>
<reference evidence="2" key="1">
    <citation type="journal article" date="2017" name="bioRxiv">
        <title>Comparative analysis of the genomes of Stylophora pistillata and Acropora digitifera provides evidence for extensive differences between species of corals.</title>
        <authorList>
            <person name="Voolstra C.R."/>
            <person name="Li Y."/>
            <person name="Liew Y.J."/>
            <person name="Baumgarten S."/>
            <person name="Zoccola D."/>
            <person name="Flot J.-F."/>
            <person name="Tambutte S."/>
            <person name="Allemand D."/>
            <person name="Aranda M."/>
        </authorList>
    </citation>
    <scope>NUCLEOTIDE SEQUENCE [LARGE SCALE GENOMIC DNA]</scope>
</reference>
<comment type="caution">
    <text evidence="1">The sequence shown here is derived from an EMBL/GenBank/DDBJ whole genome shotgun (WGS) entry which is preliminary data.</text>
</comment>
<organism evidence="1 2">
    <name type="scientific">Stylophora pistillata</name>
    <name type="common">Smooth cauliflower coral</name>
    <dbReference type="NCBI Taxonomy" id="50429"/>
    <lineage>
        <taxon>Eukaryota</taxon>
        <taxon>Metazoa</taxon>
        <taxon>Cnidaria</taxon>
        <taxon>Anthozoa</taxon>
        <taxon>Hexacorallia</taxon>
        <taxon>Scleractinia</taxon>
        <taxon>Astrocoeniina</taxon>
        <taxon>Pocilloporidae</taxon>
        <taxon>Stylophora</taxon>
    </lineage>
</organism>
<dbReference type="OrthoDB" id="10023951at2759"/>
<protein>
    <submittedName>
        <fullName evidence="1">Uncharacterized protein</fullName>
    </submittedName>
</protein>
<dbReference type="STRING" id="50429.A0A2B4SQ38"/>
<evidence type="ECO:0000313" key="1">
    <source>
        <dbReference type="EMBL" id="PFX30495.1"/>
    </source>
</evidence>
<dbReference type="Proteomes" id="UP000225706">
    <property type="component" value="Unassembled WGS sequence"/>
</dbReference>
<dbReference type="AlphaFoldDB" id="A0A2B4SQ38"/>
<evidence type="ECO:0000313" key="2">
    <source>
        <dbReference type="Proteomes" id="UP000225706"/>
    </source>
</evidence>
<dbReference type="EMBL" id="LSMT01000049">
    <property type="protein sequence ID" value="PFX30495.1"/>
    <property type="molecule type" value="Genomic_DNA"/>
</dbReference>